<accession>A0A1H4A1I3</accession>
<name>A0A1H4A1I3_9ACTO</name>
<evidence type="ECO:0000313" key="2">
    <source>
        <dbReference type="EMBL" id="SEA29471.1"/>
    </source>
</evidence>
<sequence>MTEERSLVDNQGTLFAYNEHPCSPKRFSENIVDRPLKRVKGVFSPADGISLAVADADERGPANGHNAIIVRAVFFNYARPRGVQRTRGANTHPDSVCQVLSCVPIKPVIRHFPQCHASSIRPDSRHCNERGTPLNVEPELDRVP</sequence>
<evidence type="ECO:0000256" key="1">
    <source>
        <dbReference type="SAM" id="MobiDB-lite"/>
    </source>
</evidence>
<dbReference type="EMBL" id="FNQV01000007">
    <property type="protein sequence ID" value="SEA29471.1"/>
    <property type="molecule type" value="Genomic_DNA"/>
</dbReference>
<keyword evidence="3" id="KW-1185">Reference proteome</keyword>
<proteinExistence type="predicted"/>
<dbReference type="SUPFAM" id="SSF57933">
    <property type="entry name" value="TAZ domain"/>
    <property type="match status" value="1"/>
</dbReference>
<dbReference type="AlphaFoldDB" id="A0A1H4A1I3"/>
<dbReference type="Proteomes" id="UP000199288">
    <property type="component" value="Unassembled WGS sequence"/>
</dbReference>
<reference evidence="3" key="1">
    <citation type="submission" date="2016-10" db="EMBL/GenBank/DDBJ databases">
        <authorList>
            <person name="Varghese N."/>
            <person name="Submissions S."/>
        </authorList>
    </citation>
    <scope>NUCLEOTIDE SEQUENCE [LARGE SCALE GENOMIC DNA]</scope>
    <source>
        <strain evidence="3">KPR-1</strain>
    </source>
</reference>
<protein>
    <submittedName>
        <fullName evidence="2">Uncharacterized protein</fullName>
    </submittedName>
</protein>
<gene>
    <name evidence="2" type="ORF">SAMN02910418_01285</name>
</gene>
<feature type="region of interest" description="Disordered" evidence="1">
    <location>
        <begin position="120"/>
        <end position="144"/>
    </location>
</feature>
<evidence type="ECO:0000313" key="3">
    <source>
        <dbReference type="Proteomes" id="UP000199288"/>
    </source>
</evidence>
<organism evidence="2 3">
    <name type="scientific">Bowdeniella nasicola</name>
    <dbReference type="NCBI Taxonomy" id="208480"/>
    <lineage>
        <taxon>Bacteria</taxon>
        <taxon>Bacillati</taxon>
        <taxon>Actinomycetota</taxon>
        <taxon>Actinomycetes</taxon>
        <taxon>Actinomycetales</taxon>
        <taxon>Actinomycetaceae</taxon>
        <taxon>Bowdeniella</taxon>
    </lineage>
</organism>
<dbReference type="InterPro" id="IPR035898">
    <property type="entry name" value="TAZ_dom_sf"/>
</dbReference>